<comment type="caution">
    <text evidence="1">The sequence shown here is derived from an EMBL/GenBank/DDBJ whole genome shotgun (WGS) entry which is preliminary data.</text>
</comment>
<dbReference type="AlphaFoldDB" id="A0A9P5XV69"/>
<dbReference type="OrthoDB" id="3248986at2759"/>
<evidence type="ECO:0000313" key="2">
    <source>
        <dbReference type="Proteomes" id="UP000807353"/>
    </source>
</evidence>
<reference evidence="1" key="1">
    <citation type="submission" date="2020-11" db="EMBL/GenBank/DDBJ databases">
        <authorList>
            <consortium name="DOE Joint Genome Institute"/>
            <person name="Ahrendt S."/>
            <person name="Riley R."/>
            <person name="Andreopoulos W."/>
            <person name="Labutti K."/>
            <person name="Pangilinan J."/>
            <person name="Ruiz-Duenas F.J."/>
            <person name="Barrasa J.M."/>
            <person name="Sanchez-Garcia M."/>
            <person name="Camarero S."/>
            <person name="Miyauchi S."/>
            <person name="Serrano A."/>
            <person name="Linde D."/>
            <person name="Babiker R."/>
            <person name="Drula E."/>
            <person name="Ayuso-Fernandez I."/>
            <person name="Pacheco R."/>
            <person name="Padilla G."/>
            <person name="Ferreira P."/>
            <person name="Barriuso J."/>
            <person name="Kellner H."/>
            <person name="Castanera R."/>
            <person name="Alfaro M."/>
            <person name="Ramirez L."/>
            <person name="Pisabarro A.G."/>
            <person name="Kuo A."/>
            <person name="Tritt A."/>
            <person name="Lipzen A."/>
            <person name="He G."/>
            <person name="Yan M."/>
            <person name="Ng V."/>
            <person name="Cullen D."/>
            <person name="Martin F."/>
            <person name="Rosso M.-N."/>
            <person name="Henrissat B."/>
            <person name="Hibbett D."/>
            <person name="Martinez A.T."/>
            <person name="Grigoriev I.V."/>
        </authorList>
    </citation>
    <scope>NUCLEOTIDE SEQUENCE</scope>
    <source>
        <strain evidence="1">CBS 247.69</strain>
    </source>
</reference>
<name>A0A9P5XV69_9AGAR</name>
<protein>
    <submittedName>
        <fullName evidence="1">Uncharacterized protein</fullName>
    </submittedName>
</protein>
<sequence length="361" mass="40866">MANDIVLDYTSQAYKQGSATMYWYLCDLIGVAHNVIGKNTKTAKKKLFDLLVLSLQTTQHQETLKSYILTPSYHEGPILGKGVMAEIWGDMKHTQLPLWIRPAPHNWGTTERGKLSANQWHVLCMIHLPITLIQLWENETGRKKDLLENFMHLVTAVQIANMRVSSRNQIQAYNKHIFLYAQGIKSLYPYNNLKPTLHVSLHIGNILELFGPVHSHSAPFYECYINFFHGIKTNGKLGELESTLLLVSACSANLWAILMDDEETCHTVLEMVNSIKSIDQEKIRGFRFASQLDPNAAGYIMSPNVIPLILEEEAYNILHQVISHAHPNQILGWSGPTHCVAGTCSSVPLYHMYHVLLQLIT</sequence>
<dbReference type="EMBL" id="MU150465">
    <property type="protein sequence ID" value="KAF9456076.1"/>
    <property type="molecule type" value="Genomic_DNA"/>
</dbReference>
<proteinExistence type="predicted"/>
<evidence type="ECO:0000313" key="1">
    <source>
        <dbReference type="EMBL" id="KAF9456076.1"/>
    </source>
</evidence>
<gene>
    <name evidence="1" type="ORF">BDZ94DRAFT_1327214</name>
</gene>
<organism evidence="1 2">
    <name type="scientific">Collybia nuda</name>
    <dbReference type="NCBI Taxonomy" id="64659"/>
    <lineage>
        <taxon>Eukaryota</taxon>
        <taxon>Fungi</taxon>
        <taxon>Dikarya</taxon>
        <taxon>Basidiomycota</taxon>
        <taxon>Agaricomycotina</taxon>
        <taxon>Agaricomycetes</taxon>
        <taxon>Agaricomycetidae</taxon>
        <taxon>Agaricales</taxon>
        <taxon>Tricholomatineae</taxon>
        <taxon>Clitocybaceae</taxon>
        <taxon>Collybia</taxon>
    </lineage>
</organism>
<dbReference type="Proteomes" id="UP000807353">
    <property type="component" value="Unassembled WGS sequence"/>
</dbReference>
<keyword evidence="2" id="KW-1185">Reference proteome</keyword>
<accession>A0A9P5XV69</accession>